<proteinExistence type="predicted"/>
<name>A0A7H0GZ59_9BACT</name>
<feature type="transmembrane region" description="Helical" evidence="1">
    <location>
        <begin position="43"/>
        <end position="64"/>
    </location>
</feature>
<feature type="transmembrane region" description="Helical" evidence="1">
    <location>
        <begin position="69"/>
        <end position="85"/>
    </location>
</feature>
<keyword evidence="4" id="KW-1185">Reference proteome</keyword>
<reference evidence="3 4" key="1">
    <citation type="submission" date="2020-08" db="EMBL/GenBank/DDBJ databases">
        <title>Genome sequence of Hymenobacter qilianensis JCM 19763T.</title>
        <authorList>
            <person name="Hyun D.-W."/>
            <person name="Bae J.-W."/>
        </authorList>
    </citation>
    <scope>NUCLEOTIDE SEQUENCE [LARGE SCALE GENOMIC DNA]</scope>
    <source>
        <strain evidence="3 4">JCM 19763</strain>
    </source>
</reference>
<evidence type="ECO:0000313" key="3">
    <source>
        <dbReference type="EMBL" id="QNP53575.1"/>
    </source>
</evidence>
<evidence type="ECO:0000256" key="1">
    <source>
        <dbReference type="SAM" id="Phobius"/>
    </source>
</evidence>
<protein>
    <submittedName>
        <fullName evidence="3">DUF2157 domain-containing protein</fullName>
    </submittedName>
</protein>
<dbReference type="InterPro" id="IPR018677">
    <property type="entry name" value="DUF2157"/>
</dbReference>
<feature type="transmembrane region" description="Helical" evidence="1">
    <location>
        <begin position="91"/>
        <end position="109"/>
    </location>
</feature>
<keyword evidence="1" id="KW-0472">Membrane</keyword>
<keyword evidence="1" id="KW-0812">Transmembrane</keyword>
<organism evidence="3 4">
    <name type="scientific">Hymenobacter qilianensis</name>
    <dbReference type="NCBI Taxonomy" id="1385715"/>
    <lineage>
        <taxon>Bacteria</taxon>
        <taxon>Pseudomonadati</taxon>
        <taxon>Bacteroidota</taxon>
        <taxon>Cytophagia</taxon>
        <taxon>Cytophagales</taxon>
        <taxon>Hymenobacteraceae</taxon>
        <taxon>Hymenobacter</taxon>
    </lineage>
</organism>
<dbReference type="AlphaFoldDB" id="A0A7H0GZ59"/>
<dbReference type="Pfam" id="PF09925">
    <property type="entry name" value="DUF2157"/>
    <property type="match status" value="1"/>
</dbReference>
<feature type="transmembrane region" description="Helical" evidence="1">
    <location>
        <begin position="18"/>
        <end position="37"/>
    </location>
</feature>
<dbReference type="EMBL" id="CP060784">
    <property type="protein sequence ID" value="QNP53575.1"/>
    <property type="molecule type" value="Genomic_DNA"/>
</dbReference>
<gene>
    <name evidence="3" type="ORF">H9L05_08475</name>
</gene>
<evidence type="ECO:0000259" key="2">
    <source>
        <dbReference type="Pfam" id="PF09925"/>
    </source>
</evidence>
<sequence length="169" mass="17789">MGAYASGEFFLRRGNSSVGIGLVGLGLILFGAAIILTGQMYQLIGYDVTGLVAWAVAGTLLTYLYRSRFLFVLTVVIGGVVQGYTTGQLGAFSYAAAVLTAGGLGYYWWRRPDILLGAFWLAACSGKRAYLSGICTPKSRGFLCPLCSSTLPATGKPTAPPAARCKARP</sequence>
<keyword evidence="1" id="KW-1133">Transmembrane helix</keyword>
<dbReference type="Proteomes" id="UP000516093">
    <property type="component" value="Chromosome"/>
</dbReference>
<accession>A0A7H0GZ59</accession>
<dbReference type="KEGG" id="hqi:H9L05_08475"/>
<evidence type="ECO:0000313" key="4">
    <source>
        <dbReference type="Proteomes" id="UP000516093"/>
    </source>
</evidence>
<feature type="domain" description="DUF2157" evidence="2">
    <location>
        <begin position="2"/>
        <end position="70"/>
    </location>
</feature>